<keyword evidence="2" id="KW-1185">Reference proteome</keyword>
<sequence>MGAGYPRDWRNVPELMLSCNAASNNIPSSSSVSDIGSNMAPAASTAKLRMEICSIKCKHLQIRGLDFSADRP</sequence>
<proteinExistence type="predicted"/>
<name>A0A0P1B0S2_PLAHL</name>
<dbReference type="GeneID" id="36399436"/>
<dbReference type="Proteomes" id="UP000054928">
    <property type="component" value="Unassembled WGS sequence"/>
</dbReference>
<evidence type="ECO:0000313" key="1">
    <source>
        <dbReference type="EMBL" id="CEG47513.1"/>
    </source>
</evidence>
<dbReference type="AlphaFoldDB" id="A0A0P1B0S2"/>
<accession>A0A0P1B0S2</accession>
<protein>
    <submittedName>
        <fullName evidence="1">Uncharacterized protein</fullName>
    </submittedName>
</protein>
<dbReference type="EMBL" id="CCYD01002589">
    <property type="protein sequence ID" value="CEG47513.1"/>
    <property type="molecule type" value="Genomic_DNA"/>
</dbReference>
<organism evidence="1 2">
    <name type="scientific">Plasmopara halstedii</name>
    <name type="common">Downy mildew of sunflower</name>
    <dbReference type="NCBI Taxonomy" id="4781"/>
    <lineage>
        <taxon>Eukaryota</taxon>
        <taxon>Sar</taxon>
        <taxon>Stramenopiles</taxon>
        <taxon>Oomycota</taxon>
        <taxon>Peronosporomycetes</taxon>
        <taxon>Peronosporales</taxon>
        <taxon>Peronosporaceae</taxon>
        <taxon>Plasmopara</taxon>
    </lineage>
</organism>
<evidence type="ECO:0000313" key="2">
    <source>
        <dbReference type="Proteomes" id="UP000054928"/>
    </source>
</evidence>
<reference evidence="2" key="1">
    <citation type="submission" date="2014-09" db="EMBL/GenBank/DDBJ databases">
        <authorList>
            <person name="Sharma Rahul"/>
            <person name="Thines Marco"/>
        </authorList>
    </citation>
    <scope>NUCLEOTIDE SEQUENCE [LARGE SCALE GENOMIC DNA]</scope>
</reference>
<dbReference type="RefSeq" id="XP_024583882.1">
    <property type="nucleotide sequence ID" value="XM_024718488.1"/>
</dbReference>